<dbReference type="Gene3D" id="3.30.2310.20">
    <property type="entry name" value="RelE-like"/>
    <property type="match status" value="1"/>
</dbReference>
<accession>A0A839SCI3</accession>
<name>A0A839SCI3_9SPHI</name>
<organism evidence="2 3">
    <name type="scientific">Mucilaginibacter gotjawali</name>
    <dbReference type="NCBI Taxonomy" id="1550579"/>
    <lineage>
        <taxon>Bacteria</taxon>
        <taxon>Pseudomonadati</taxon>
        <taxon>Bacteroidota</taxon>
        <taxon>Sphingobacteriia</taxon>
        <taxon>Sphingobacteriales</taxon>
        <taxon>Sphingobacteriaceae</taxon>
        <taxon>Mucilaginibacter</taxon>
    </lineage>
</organism>
<evidence type="ECO:0000313" key="3">
    <source>
        <dbReference type="Proteomes" id="UP000539265"/>
    </source>
</evidence>
<dbReference type="InterPro" id="IPR035093">
    <property type="entry name" value="RelE/ParE_toxin_dom_sf"/>
</dbReference>
<evidence type="ECO:0000256" key="1">
    <source>
        <dbReference type="ARBA" id="ARBA00022649"/>
    </source>
</evidence>
<proteinExistence type="predicted"/>
<dbReference type="Pfam" id="PF05016">
    <property type="entry name" value="ParE_toxin"/>
    <property type="match status" value="1"/>
</dbReference>
<reference evidence="2" key="1">
    <citation type="submission" date="2020-08" db="EMBL/GenBank/DDBJ databases">
        <title>Genomic Encyclopedia of Type Strains, Phase III (KMG-III): the genomes of soil and plant-associated and newly described type strains.</title>
        <authorList>
            <person name="Whitman W."/>
        </authorList>
    </citation>
    <scope>NUCLEOTIDE SEQUENCE [LARGE SCALE GENOMIC DNA]</scope>
    <source>
        <strain evidence="2">CECT 8628</strain>
    </source>
</reference>
<gene>
    <name evidence="2" type="ORF">FHS11_001451</name>
</gene>
<keyword evidence="3" id="KW-1185">Reference proteome</keyword>
<dbReference type="Proteomes" id="UP000539265">
    <property type="component" value="Unassembled WGS sequence"/>
</dbReference>
<comment type="caution">
    <text evidence="2">The sequence shown here is derived from an EMBL/GenBank/DDBJ whole genome shotgun (WGS) entry which is preliminary data.</text>
</comment>
<dbReference type="RefSeq" id="WP_096355095.1">
    <property type="nucleotide sequence ID" value="NZ_AP017313.1"/>
</dbReference>
<dbReference type="InterPro" id="IPR007712">
    <property type="entry name" value="RelE/ParE_toxin"/>
</dbReference>
<evidence type="ECO:0000313" key="2">
    <source>
        <dbReference type="EMBL" id="MBB3055034.1"/>
    </source>
</evidence>
<keyword evidence="1" id="KW-1277">Toxin-antitoxin system</keyword>
<dbReference type="OrthoDB" id="963196at2"/>
<sequence length="102" mass="12008">MAFKIIWTIQAAKGFQKIIDYLEENWSGREVSDFVNEADRFFKTLVVHPEILQKTGMRKNTYRGPINSLTIVTYRIKPKKKEIELISIRGARQKPLKRYPPL</sequence>
<protein>
    <submittedName>
        <fullName evidence="2">Plasmid stabilization system protein ParE</fullName>
    </submittedName>
</protein>
<dbReference type="EMBL" id="JACHWX010000003">
    <property type="protein sequence ID" value="MBB3055034.1"/>
    <property type="molecule type" value="Genomic_DNA"/>
</dbReference>
<dbReference type="AlphaFoldDB" id="A0A839SCI3"/>